<reference evidence="3 4" key="1">
    <citation type="submission" date="2016-02" db="EMBL/GenBank/DDBJ databases">
        <title>Genome analysis of coral dinoflagellate symbionts highlights evolutionary adaptations to a symbiotic lifestyle.</title>
        <authorList>
            <person name="Aranda M."/>
            <person name="Li Y."/>
            <person name="Liew Y.J."/>
            <person name="Baumgarten S."/>
            <person name="Simakov O."/>
            <person name="Wilson M."/>
            <person name="Piel J."/>
            <person name="Ashoor H."/>
            <person name="Bougouffa S."/>
            <person name="Bajic V.B."/>
            <person name="Ryu T."/>
            <person name="Ravasi T."/>
            <person name="Bayer T."/>
            <person name="Micklem G."/>
            <person name="Kim H."/>
            <person name="Bhak J."/>
            <person name="Lajeunesse T.C."/>
            <person name="Voolstra C.R."/>
        </authorList>
    </citation>
    <scope>NUCLEOTIDE SEQUENCE [LARGE SCALE GENOMIC DNA]</scope>
    <source>
        <strain evidence="3 4">CCMP2467</strain>
    </source>
</reference>
<evidence type="ECO:0000256" key="2">
    <source>
        <dbReference type="SAM" id="Phobius"/>
    </source>
</evidence>
<accession>A0A1Q9E1S5</accession>
<feature type="transmembrane region" description="Helical" evidence="2">
    <location>
        <begin position="203"/>
        <end position="223"/>
    </location>
</feature>
<feature type="region of interest" description="Disordered" evidence="1">
    <location>
        <begin position="389"/>
        <end position="513"/>
    </location>
</feature>
<keyword evidence="2" id="KW-1133">Transmembrane helix</keyword>
<evidence type="ECO:0000313" key="4">
    <source>
        <dbReference type="Proteomes" id="UP000186817"/>
    </source>
</evidence>
<dbReference type="OrthoDB" id="448085at2759"/>
<evidence type="ECO:0000313" key="3">
    <source>
        <dbReference type="EMBL" id="OLQ01375.1"/>
    </source>
</evidence>
<dbReference type="AlphaFoldDB" id="A0A1Q9E1S5"/>
<feature type="region of interest" description="Disordered" evidence="1">
    <location>
        <begin position="775"/>
        <end position="812"/>
    </location>
</feature>
<evidence type="ECO:0000256" key="1">
    <source>
        <dbReference type="SAM" id="MobiDB-lite"/>
    </source>
</evidence>
<dbReference type="EMBL" id="LSRX01000294">
    <property type="protein sequence ID" value="OLQ01375.1"/>
    <property type="molecule type" value="Genomic_DNA"/>
</dbReference>
<proteinExistence type="predicted"/>
<dbReference type="Proteomes" id="UP000186817">
    <property type="component" value="Unassembled WGS sequence"/>
</dbReference>
<sequence length="880" mass="96951">MIVSETRPGHGSKEWRRLEVEQFTPAPTEQQFEPLCETTTVPWSDEAQAAYKAVCSALLDQAQWEATKDAAETVVAVFRKAPLFAAEEQDICDCVLSDIRDLQLADSLPWDADSTLVVENALKQAAIRPDYRPADDEDSGLSLLEFAKSVANIDWRDVVSDCCETPDLASETLCIGWDVEKPVCREAAARVAGFAPDCADASVIVYFSCGVVVAALPALFFFVCHYRGSLDLAYRHHHRCYEQLKKILKEAVDGAPLASPEGSEAFLRLPPRDGVDGVVNIKLAQLLAYAWPKQAFDLRVLYELVQMCKAATLDYRNRLEKYKAKPLSPKELQVDLARFMCPNVAPHVMPLAEAVHTYPKPPPEPRSPPPTTNALTRLIRFDMVMATQTGKAHAAKKAADPKKKAVREKQREDKKAEEAARKEEKKAAKKEKVDAGLAAAREQERDQGLEKEPEPKDLVKKTASLDVLRQKEKEGEQASQKLRGKRAADQENAATSRAPLPLPERAALGKARRDAGAKRRDFVASVSDWKAQKKWEASINELFEVAIKRFAFLCQVFVVGLNISLTPLANVLAHGRYDLGQEIVLFKLLGDFVGRVLFFLLPSPRRLWLHLWLNWAVALLRLPAWIFLVCHAASKDIILGDVLLLVIWFPFVVTAALCGSWLQVVAIQAVEEPAKRGTAAQMNVAVYLGFLSGVVFAAAFSIAAKDAYQPGKVTFQSDTFERPQLLALCEKMVHSGQEAQGFGPEVEEIPWRSASNKENSQLRADSPGRLAQGRVATARCGSRQPGGFRGDRVSTAATTKAPATADSRGNGSLGCCSPPWTGESQRLPTLPSVPLTARARKAFQLLQALRFSSFAVRVTVAQDSVNQRNLAGVVSRPEMN</sequence>
<comment type="caution">
    <text evidence="3">The sequence shown here is derived from an EMBL/GenBank/DDBJ whole genome shotgun (WGS) entry which is preliminary data.</text>
</comment>
<feature type="transmembrane region" description="Helical" evidence="2">
    <location>
        <begin position="607"/>
        <end position="630"/>
    </location>
</feature>
<organism evidence="3 4">
    <name type="scientific">Symbiodinium microadriaticum</name>
    <name type="common">Dinoflagellate</name>
    <name type="synonym">Zooxanthella microadriatica</name>
    <dbReference type="NCBI Taxonomy" id="2951"/>
    <lineage>
        <taxon>Eukaryota</taxon>
        <taxon>Sar</taxon>
        <taxon>Alveolata</taxon>
        <taxon>Dinophyceae</taxon>
        <taxon>Suessiales</taxon>
        <taxon>Symbiodiniaceae</taxon>
        <taxon>Symbiodinium</taxon>
    </lineage>
</organism>
<feature type="transmembrane region" description="Helical" evidence="2">
    <location>
        <begin position="642"/>
        <end position="664"/>
    </location>
</feature>
<keyword evidence="2" id="KW-0812">Transmembrane</keyword>
<feature type="transmembrane region" description="Helical" evidence="2">
    <location>
        <begin position="684"/>
        <end position="704"/>
    </location>
</feature>
<protein>
    <submittedName>
        <fullName evidence="3">Uncharacterized protein</fullName>
    </submittedName>
</protein>
<feature type="compositionally biased region" description="Low complexity" evidence="1">
    <location>
        <begin position="795"/>
        <end position="805"/>
    </location>
</feature>
<keyword evidence="2" id="KW-0472">Membrane</keyword>
<gene>
    <name evidence="3" type="ORF">AK812_SmicGene15893</name>
</gene>
<name>A0A1Q9E1S5_SYMMI</name>
<keyword evidence="4" id="KW-1185">Reference proteome</keyword>
<feature type="compositionally biased region" description="Basic and acidic residues" evidence="1">
    <location>
        <begin position="441"/>
        <end position="460"/>
    </location>
</feature>
<feature type="transmembrane region" description="Helical" evidence="2">
    <location>
        <begin position="550"/>
        <end position="572"/>
    </location>
</feature>
<feature type="compositionally biased region" description="Basic and acidic residues" evidence="1">
    <location>
        <begin position="397"/>
        <end position="434"/>
    </location>
</feature>